<dbReference type="Proteomes" id="UP000440732">
    <property type="component" value="Unassembled WGS sequence"/>
</dbReference>
<keyword evidence="1" id="KW-0175">Coiled coil</keyword>
<organism evidence="2 6">
    <name type="scientific">Phytophthora fragariae</name>
    <dbReference type="NCBI Taxonomy" id="53985"/>
    <lineage>
        <taxon>Eukaryota</taxon>
        <taxon>Sar</taxon>
        <taxon>Stramenopiles</taxon>
        <taxon>Oomycota</taxon>
        <taxon>Peronosporomycetes</taxon>
        <taxon>Peronosporales</taxon>
        <taxon>Peronosporaceae</taxon>
        <taxon>Phytophthora</taxon>
    </lineage>
</organism>
<reference evidence="6 7" key="1">
    <citation type="submission" date="2018-08" db="EMBL/GenBank/DDBJ databases">
        <title>Genomic investigation of the strawberry pathogen Phytophthora fragariae indicates pathogenicity is determined by transcriptional variation in three key races.</title>
        <authorList>
            <person name="Adams T.M."/>
            <person name="Armitage A.D."/>
            <person name="Sobczyk M.K."/>
            <person name="Bates H.J."/>
            <person name="Dunwell J.M."/>
            <person name="Nellist C.F."/>
            <person name="Harrison R.J."/>
        </authorList>
    </citation>
    <scope>NUCLEOTIDE SEQUENCE [LARGE SCALE GENOMIC DNA]</scope>
    <source>
        <strain evidence="5 7">A4</strain>
        <strain evidence="4 9">BC-23</strain>
        <strain evidence="3 8">NOV-5</strain>
        <strain evidence="2 6">NOV-9</strain>
    </source>
</reference>
<dbReference type="EMBL" id="QXGE01000162">
    <property type="protein sequence ID" value="KAE9321992.1"/>
    <property type="molecule type" value="Genomic_DNA"/>
</dbReference>
<dbReference type="Proteomes" id="UP000429523">
    <property type="component" value="Unassembled WGS sequence"/>
</dbReference>
<evidence type="ECO:0000313" key="6">
    <source>
        <dbReference type="Proteomes" id="UP000429523"/>
    </source>
</evidence>
<proteinExistence type="predicted"/>
<evidence type="ECO:0000313" key="7">
    <source>
        <dbReference type="Proteomes" id="UP000437068"/>
    </source>
</evidence>
<evidence type="ECO:0000313" key="3">
    <source>
        <dbReference type="EMBL" id="KAE9152689.1"/>
    </source>
</evidence>
<gene>
    <name evidence="5" type="ORF">PF001_g4624</name>
    <name evidence="4" type="ORF">PF004_g2901</name>
    <name evidence="3" type="ORF">PF006_g3134</name>
    <name evidence="2" type="ORF">PF009_g3784</name>
</gene>
<comment type="caution">
    <text evidence="2">The sequence shown here is derived from an EMBL/GenBank/DDBJ whole genome shotgun (WGS) entry which is preliminary data.</text>
</comment>
<evidence type="ECO:0000256" key="1">
    <source>
        <dbReference type="SAM" id="Coils"/>
    </source>
</evidence>
<sequence length="180" mass="20076">MFASQDSELSRSQQSILEHVAQPKRVAGAVLHDVLHDELNVMFEAIAVVTANARTTRALPQPTSIYPMAVGCGRALDGGAQHWLAQDRVSHEQLKRIPEFGRVHGTVVREATHYVNNMEVQLKRQFEADCAGVRAQALKFVAKTSADNEGLNRRVKKLEAQVKGLRKRNNVLKEEKTQTN</sequence>
<protein>
    <submittedName>
        <fullName evidence="2">Uncharacterized protein</fullName>
    </submittedName>
</protein>
<dbReference type="EMBL" id="QXGF01000111">
    <property type="protein sequence ID" value="KAE8946594.1"/>
    <property type="molecule type" value="Genomic_DNA"/>
</dbReference>
<evidence type="ECO:0000313" key="4">
    <source>
        <dbReference type="EMBL" id="KAE9250501.1"/>
    </source>
</evidence>
<evidence type="ECO:0000313" key="9">
    <source>
        <dbReference type="Proteomes" id="UP000476176"/>
    </source>
</evidence>
<dbReference type="Proteomes" id="UP000476176">
    <property type="component" value="Unassembled WGS sequence"/>
</dbReference>
<evidence type="ECO:0000313" key="5">
    <source>
        <dbReference type="EMBL" id="KAE9321992.1"/>
    </source>
</evidence>
<dbReference type="EMBL" id="QXGC01000087">
    <property type="protein sequence ID" value="KAE9250501.1"/>
    <property type="molecule type" value="Genomic_DNA"/>
</dbReference>
<dbReference type="Proteomes" id="UP000437068">
    <property type="component" value="Unassembled WGS sequence"/>
</dbReference>
<accession>A0A6A3FKK1</accession>
<evidence type="ECO:0000313" key="8">
    <source>
        <dbReference type="Proteomes" id="UP000440732"/>
    </source>
</evidence>
<evidence type="ECO:0000313" key="2">
    <source>
        <dbReference type="EMBL" id="KAE8946594.1"/>
    </source>
</evidence>
<dbReference type="AlphaFoldDB" id="A0A6A3FKK1"/>
<dbReference type="EMBL" id="QXGA01000096">
    <property type="protein sequence ID" value="KAE9152689.1"/>
    <property type="molecule type" value="Genomic_DNA"/>
</dbReference>
<name>A0A6A3FKK1_9STRA</name>
<feature type="coiled-coil region" evidence="1">
    <location>
        <begin position="141"/>
        <end position="175"/>
    </location>
</feature>